<feature type="coiled-coil region" evidence="7">
    <location>
        <begin position="86"/>
        <end position="113"/>
    </location>
</feature>
<keyword evidence="3 6" id="KW-0378">Hydrolase</keyword>
<dbReference type="InterPro" id="IPR001300">
    <property type="entry name" value="Peptidase_C2_calpain_cat"/>
</dbReference>
<dbReference type="PROSITE" id="PS50203">
    <property type="entry name" value="CALPAIN_CAT"/>
    <property type="match status" value="1"/>
</dbReference>
<feature type="region of interest" description="Disordered" evidence="8">
    <location>
        <begin position="1"/>
        <end position="42"/>
    </location>
</feature>
<feature type="compositionally biased region" description="Polar residues" evidence="8">
    <location>
        <begin position="749"/>
        <end position="767"/>
    </location>
</feature>
<evidence type="ECO:0000256" key="4">
    <source>
        <dbReference type="ARBA" id="ARBA00022807"/>
    </source>
</evidence>
<dbReference type="PANTHER" id="PTHR10183">
    <property type="entry name" value="CALPAIN"/>
    <property type="match status" value="1"/>
</dbReference>
<dbReference type="VEuPathDB" id="FungiDB:A1O7_00787"/>
<dbReference type="AlphaFoldDB" id="W9WIL8"/>
<dbReference type="OrthoDB" id="424753at2759"/>
<comment type="similarity">
    <text evidence="1">Belongs to the peptidase C2 family.</text>
</comment>
<evidence type="ECO:0000256" key="7">
    <source>
        <dbReference type="SAM" id="Coils"/>
    </source>
</evidence>
<feature type="compositionally biased region" description="Polar residues" evidence="8">
    <location>
        <begin position="783"/>
        <end position="792"/>
    </location>
</feature>
<feature type="region of interest" description="Disordered" evidence="8">
    <location>
        <begin position="679"/>
        <end position="1014"/>
    </location>
</feature>
<feature type="domain" description="Calpain catalytic" evidence="9">
    <location>
        <begin position="149"/>
        <end position="448"/>
    </location>
</feature>
<comment type="caution">
    <text evidence="10">The sequence shown here is derived from an EMBL/GenBank/DDBJ whole genome shotgun (WGS) entry which is preliminary data.</text>
</comment>
<feature type="compositionally biased region" description="Basic and acidic residues" evidence="8">
    <location>
        <begin position="884"/>
        <end position="900"/>
    </location>
</feature>
<feature type="compositionally biased region" description="Pro residues" evidence="8">
    <location>
        <begin position="981"/>
        <end position="990"/>
    </location>
</feature>
<dbReference type="GO" id="GO:0004198">
    <property type="term" value="F:calcium-dependent cysteine-type endopeptidase activity"/>
    <property type="evidence" value="ECO:0007669"/>
    <property type="project" value="InterPro"/>
</dbReference>
<evidence type="ECO:0000313" key="11">
    <source>
        <dbReference type="Proteomes" id="UP000019473"/>
    </source>
</evidence>
<dbReference type="Proteomes" id="UP000019473">
    <property type="component" value="Unassembled WGS sequence"/>
</dbReference>
<evidence type="ECO:0000256" key="1">
    <source>
        <dbReference type="ARBA" id="ARBA00007623"/>
    </source>
</evidence>
<dbReference type="GeneID" id="19175403"/>
<keyword evidence="2 6" id="KW-0645">Protease</keyword>
<feature type="region of interest" description="Disordered" evidence="8">
    <location>
        <begin position="1042"/>
        <end position="1145"/>
    </location>
</feature>
<dbReference type="PANTHER" id="PTHR10183:SF379">
    <property type="entry name" value="CALPAIN-5"/>
    <property type="match status" value="1"/>
</dbReference>
<feature type="active site" evidence="5 6">
    <location>
        <position position="372"/>
    </location>
</feature>
<feature type="active site" evidence="5 6">
    <location>
        <position position="392"/>
    </location>
</feature>
<feature type="compositionally biased region" description="Basic and acidic residues" evidence="8">
    <location>
        <begin position="847"/>
        <end position="866"/>
    </location>
</feature>
<feature type="compositionally biased region" description="Low complexity" evidence="8">
    <location>
        <begin position="938"/>
        <end position="955"/>
    </location>
</feature>
<sequence>MDDRRDNVGGGGRYYGPGPELNIPPPQPKMRRKIRRQPPQETVNQFWDRMNPRFPGKIFTVLPDNPYARKKAAKTPHGTVSGQRAAKSYEEARAECEKDVNRIVKECRRLNQKYRDLHFDIEWDLKSGQRNCLDGLSTPGDSMKPKGVKRITDIFEKPQFFINGPTAGDVRQGRDGDCYLMAALCGLGNMEGLIDKVCVKHDEDCQAVGVYGFVFFRDGEWQHTIVDDKLYTRAPDYDEAQDERVVWDDINRVDSAEEYRRAHLTGSRALYFAQCSEENETWLPLLEKAYAKAHGDFASIDGGFTGEAIEDLTGGVTTEIYSTDILDRDAFWRDELMQVGQEFLFGCATGFYANWLDTSGVPREREGISEGHAYSIMDAKEINGQRLLKLRNPWGKKEWTGRWSDGSSEWTPEWMQLLDHKFGNDGIFWISYEDLLKKYQHFDRTRIFGPEWTVTQRWTSVSVSWSAEYHSTKFSLTLEEKARVVIVLAQLDDTYFGGLEGGYGFDLQFRLESDNKEDENDYIVRSNGNYAMARSVSTDIELEAGTYSVLMRITATRHSDREHVEEILPLYTATRREKLIQMGLSYDLAHAKGVHVETEAERKERKMVEKNRRAKGREKMKQQAKAQAEKDWKRAKKEHELDKKRRARKNHWRQRKNRINDGYEEEIIVERRVESRGAFDSLDSGKPNNGIGATNEADGIVDGSDKKPAELTEELSGTSKPEAKPTEDVSAEQVVEPLEDVIKIVDAETQANTPETSSHAQATQATKPATEAPAEGSRPTPITEINGSTVVTSVKPDEDSRPIPNSEANGSAVVTDVKPLSTAPPLSQPEHLANGVSVEGGNAGKLRPQERSTSEPHYERPQRSDTLDTTAAMVGIGSGAYLTHEPEDNDSGRGRTELPRRRGSQANNDEDSGADGEEPGSASDADSFPPFEWDSELDFSGPLSGDSDDSTSSISQRRVRLRYRPHYIRRAGRGRRSRSPPIGPIPPPGPRDFIEIVEKGGNPDADDDNGPDETWNAVCVVGLRVYSALKGEKVKLKVVRPCDGCSDDEEGQIKKKGKENHGSRNGVGDGHGSAGNTNDATLDPDDISKGAVAAEPESTGTVVEREGQVNVMDKGDELRLGTRQNQWTGPTKRRRSRRERQLPRR</sequence>
<dbReference type="RefSeq" id="XP_007753018.1">
    <property type="nucleotide sequence ID" value="XM_007754828.1"/>
</dbReference>
<feature type="compositionally biased region" description="Acidic residues" evidence="8">
    <location>
        <begin position="908"/>
        <end position="918"/>
    </location>
</feature>
<feature type="compositionally biased region" description="Basic residues" evidence="8">
    <location>
        <begin position="957"/>
        <end position="978"/>
    </location>
</feature>
<dbReference type="SMART" id="SM00230">
    <property type="entry name" value="CysPc"/>
    <property type="match status" value="1"/>
</dbReference>
<dbReference type="PRINTS" id="PR00704">
    <property type="entry name" value="CALPAIN"/>
</dbReference>
<dbReference type="InterPro" id="IPR022684">
    <property type="entry name" value="Calpain_cysteine_protease"/>
</dbReference>
<name>W9WIL8_9EURO</name>
<evidence type="ECO:0000256" key="8">
    <source>
        <dbReference type="SAM" id="MobiDB-lite"/>
    </source>
</evidence>
<dbReference type="EMBL" id="AMGW01000001">
    <property type="protein sequence ID" value="EXJ64451.1"/>
    <property type="molecule type" value="Genomic_DNA"/>
</dbReference>
<dbReference type="Gene3D" id="3.90.70.10">
    <property type="entry name" value="Cysteine proteinases"/>
    <property type="match status" value="1"/>
</dbReference>
<feature type="compositionally biased region" description="Basic and acidic residues" evidence="8">
    <location>
        <begin position="599"/>
        <end position="643"/>
    </location>
</feature>
<dbReference type="eggNOG" id="KOG0045">
    <property type="taxonomic scope" value="Eukaryota"/>
</dbReference>
<proteinExistence type="inferred from homology"/>
<gene>
    <name evidence="10" type="ORF">A1O7_00787</name>
</gene>
<keyword evidence="7" id="KW-0175">Coiled coil</keyword>
<reference evidence="10 11" key="1">
    <citation type="submission" date="2013-03" db="EMBL/GenBank/DDBJ databases">
        <title>The Genome Sequence of Cladophialophora yegresii CBS 114405.</title>
        <authorList>
            <consortium name="The Broad Institute Genomics Platform"/>
            <person name="Cuomo C."/>
            <person name="de Hoog S."/>
            <person name="Gorbushina A."/>
            <person name="Walker B."/>
            <person name="Young S.K."/>
            <person name="Zeng Q."/>
            <person name="Gargeya S."/>
            <person name="Fitzgerald M."/>
            <person name="Haas B."/>
            <person name="Abouelleil A."/>
            <person name="Allen A.W."/>
            <person name="Alvarado L."/>
            <person name="Arachchi H.M."/>
            <person name="Berlin A.M."/>
            <person name="Chapman S.B."/>
            <person name="Gainer-Dewar J."/>
            <person name="Goldberg J."/>
            <person name="Griggs A."/>
            <person name="Gujja S."/>
            <person name="Hansen M."/>
            <person name="Howarth C."/>
            <person name="Imamovic A."/>
            <person name="Ireland A."/>
            <person name="Larimer J."/>
            <person name="McCowan C."/>
            <person name="Murphy C."/>
            <person name="Pearson M."/>
            <person name="Poon T.W."/>
            <person name="Priest M."/>
            <person name="Roberts A."/>
            <person name="Saif S."/>
            <person name="Shea T."/>
            <person name="Sisk P."/>
            <person name="Sykes S."/>
            <person name="Wortman J."/>
            <person name="Nusbaum C."/>
            <person name="Birren B."/>
        </authorList>
    </citation>
    <scope>NUCLEOTIDE SEQUENCE [LARGE SCALE GENOMIC DNA]</scope>
    <source>
        <strain evidence="10 11">CBS 114405</strain>
    </source>
</reference>
<evidence type="ECO:0000256" key="6">
    <source>
        <dbReference type="PROSITE-ProRule" id="PRU00239"/>
    </source>
</evidence>
<organism evidence="10 11">
    <name type="scientific">Cladophialophora yegresii CBS 114405</name>
    <dbReference type="NCBI Taxonomy" id="1182544"/>
    <lineage>
        <taxon>Eukaryota</taxon>
        <taxon>Fungi</taxon>
        <taxon>Dikarya</taxon>
        <taxon>Ascomycota</taxon>
        <taxon>Pezizomycotina</taxon>
        <taxon>Eurotiomycetes</taxon>
        <taxon>Chaetothyriomycetidae</taxon>
        <taxon>Chaetothyriales</taxon>
        <taxon>Herpotrichiellaceae</taxon>
        <taxon>Cladophialophora</taxon>
    </lineage>
</organism>
<dbReference type="SUPFAM" id="SSF54001">
    <property type="entry name" value="Cysteine proteinases"/>
    <property type="match status" value="1"/>
</dbReference>
<accession>W9WIL8</accession>
<protein>
    <recommendedName>
        <fullName evidence="9">Calpain catalytic domain-containing protein</fullName>
    </recommendedName>
</protein>
<dbReference type="FunFam" id="3.90.70.10:FF:000072">
    <property type="entry name" value="Cysteine proteinase"/>
    <property type="match status" value="1"/>
</dbReference>
<evidence type="ECO:0000313" key="10">
    <source>
        <dbReference type="EMBL" id="EXJ64451.1"/>
    </source>
</evidence>
<evidence type="ECO:0000256" key="3">
    <source>
        <dbReference type="ARBA" id="ARBA00022801"/>
    </source>
</evidence>
<dbReference type="Pfam" id="PF00648">
    <property type="entry name" value="Peptidase_C2"/>
    <property type="match status" value="1"/>
</dbReference>
<dbReference type="HOGENOM" id="CLU_006072_1_2_1"/>
<evidence type="ECO:0000259" key="9">
    <source>
        <dbReference type="PROSITE" id="PS50203"/>
    </source>
</evidence>
<feature type="compositionally biased region" description="Basic and acidic residues" evidence="8">
    <location>
        <begin position="1103"/>
        <end position="1120"/>
    </location>
</feature>
<evidence type="ECO:0000256" key="2">
    <source>
        <dbReference type="ARBA" id="ARBA00022670"/>
    </source>
</evidence>
<dbReference type="STRING" id="1182544.W9WIL8"/>
<dbReference type="CDD" id="cd00044">
    <property type="entry name" value="CysPc"/>
    <property type="match status" value="1"/>
</dbReference>
<dbReference type="GO" id="GO:0006508">
    <property type="term" value="P:proteolysis"/>
    <property type="evidence" value="ECO:0007669"/>
    <property type="project" value="UniProtKB-KW"/>
</dbReference>
<keyword evidence="11" id="KW-1185">Reference proteome</keyword>
<feature type="compositionally biased region" description="Basic residues" evidence="8">
    <location>
        <begin position="644"/>
        <end position="654"/>
    </location>
</feature>
<keyword evidence="4 6" id="KW-0788">Thiol protease</keyword>
<feature type="region of interest" description="Disordered" evidence="8">
    <location>
        <begin position="599"/>
        <end position="654"/>
    </location>
</feature>
<evidence type="ECO:0000256" key="5">
    <source>
        <dbReference type="PIRSR" id="PIRSR622684-1"/>
    </source>
</evidence>
<feature type="active site" evidence="5 6">
    <location>
        <position position="178"/>
    </location>
</feature>
<dbReference type="InterPro" id="IPR038765">
    <property type="entry name" value="Papain-like_cys_pep_sf"/>
</dbReference>